<keyword evidence="4 7" id="KW-0812">Transmembrane</keyword>
<accession>A0ABU0A1K5</accession>
<evidence type="ECO:0000256" key="4">
    <source>
        <dbReference type="ARBA" id="ARBA00022692"/>
    </source>
</evidence>
<evidence type="ECO:0000313" key="9">
    <source>
        <dbReference type="EMBL" id="MDQ0257368.1"/>
    </source>
</evidence>
<dbReference type="PROSITE" id="PS50928">
    <property type="entry name" value="ABC_TM1"/>
    <property type="match status" value="1"/>
</dbReference>
<dbReference type="InterPro" id="IPR035906">
    <property type="entry name" value="MetI-like_sf"/>
</dbReference>
<feature type="transmembrane region" description="Helical" evidence="7">
    <location>
        <begin position="132"/>
        <end position="152"/>
    </location>
</feature>
<protein>
    <submittedName>
        <fullName evidence="9">Multiple sugar transport system permease protein</fullName>
    </submittedName>
</protein>
<keyword evidence="6 7" id="KW-0472">Membrane</keyword>
<keyword evidence="5 7" id="KW-1133">Transmembrane helix</keyword>
<organism evidence="9 10">
    <name type="scientific">Evansella vedderi</name>
    <dbReference type="NCBI Taxonomy" id="38282"/>
    <lineage>
        <taxon>Bacteria</taxon>
        <taxon>Bacillati</taxon>
        <taxon>Bacillota</taxon>
        <taxon>Bacilli</taxon>
        <taxon>Bacillales</taxon>
        <taxon>Bacillaceae</taxon>
        <taxon>Evansella</taxon>
    </lineage>
</organism>
<feature type="domain" description="ABC transmembrane type-1" evidence="8">
    <location>
        <begin position="94"/>
        <end position="313"/>
    </location>
</feature>
<feature type="transmembrane region" description="Helical" evidence="7">
    <location>
        <begin position="243"/>
        <end position="264"/>
    </location>
</feature>
<feature type="transmembrane region" description="Helical" evidence="7">
    <location>
        <begin position="183"/>
        <end position="209"/>
    </location>
</feature>
<reference evidence="9 10" key="1">
    <citation type="submission" date="2023-07" db="EMBL/GenBank/DDBJ databases">
        <title>Genomic Encyclopedia of Type Strains, Phase IV (KMG-IV): sequencing the most valuable type-strain genomes for metagenomic binning, comparative biology and taxonomic classification.</title>
        <authorList>
            <person name="Goeker M."/>
        </authorList>
    </citation>
    <scope>NUCLEOTIDE SEQUENCE [LARGE SCALE GENOMIC DNA]</scope>
    <source>
        <strain evidence="9 10">DSM 9768</strain>
    </source>
</reference>
<proteinExistence type="predicted"/>
<comment type="subcellular location">
    <subcellularLocation>
        <location evidence="1">Cell membrane</location>
        <topology evidence="1">Multi-pass membrane protein</topology>
    </subcellularLocation>
</comment>
<dbReference type="Proteomes" id="UP001230005">
    <property type="component" value="Unassembled WGS sequence"/>
</dbReference>
<dbReference type="PANTHER" id="PTHR43005:SF1">
    <property type="entry name" value="SPERMIDINE_PUTRESCINE TRANSPORT SYSTEM PERMEASE PROTEIN"/>
    <property type="match status" value="1"/>
</dbReference>
<dbReference type="InterPro" id="IPR000515">
    <property type="entry name" value="MetI-like"/>
</dbReference>
<keyword evidence="2" id="KW-0813">Transport</keyword>
<keyword evidence="3" id="KW-1003">Cell membrane</keyword>
<feature type="transmembrane region" description="Helical" evidence="7">
    <location>
        <begin position="98"/>
        <end position="120"/>
    </location>
</feature>
<dbReference type="SUPFAM" id="SSF160964">
    <property type="entry name" value="MalF N-terminal region-like"/>
    <property type="match status" value="1"/>
</dbReference>
<dbReference type="Gene3D" id="1.10.3720.10">
    <property type="entry name" value="MetI-like"/>
    <property type="match status" value="1"/>
</dbReference>
<dbReference type="CDD" id="cd06261">
    <property type="entry name" value="TM_PBP2"/>
    <property type="match status" value="1"/>
</dbReference>
<evidence type="ECO:0000259" key="8">
    <source>
        <dbReference type="PROSITE" id="PS50928"/>
    </source>
</evidence>
<evidence type="ECO:0000313" key="10">
    <source>
        <dbReference type="Proteomes" id="UP001230005"/>
    </source>
</evidence>
<keyword evidence="9" id="KW-0762">Sugar transport</keyword>
<evidence type="ECO:0000256" key="1">
    <source>
        <dbReference type="ARBA" id="ARBA00004651"/>
    </source>
</evidence>
<evidence type="ECO:0000256" key="2">
    <source>
        <dbReference type="ARBA" id="ARBA00022448"/>
    </source>
</evidence>
<feature type="transmembrane region" description="Helical" evidence="7">
    <location>
        <begin position="36"/>
        <end position="62"/>
    </location>
</feature>
<evidence type="ECO:0000256" key="3">
    <source>
        <dbReference type="ARBA" id="ARBA00022475"/>
    </source>
</evidence>
<evidence type="ECO:0000256" key="7">
    <source>
        <dbReference type="SAM" id="Phobius"/>
    </source>
</evidence>
<keyword evidence="10" id="KW-1185">Reference proteome</keyword>
<name>A0ABU0A1K5_9BACI</name>
<dbReference type="RefSeq" id="WP_307330979.1">
    <property type="nucleotide sequence ID" value="NZ_JAUSUG010000026.1"/>
</dbReference>
<evidence type="ECO:0000256" key="6">
    <source>
        <dbReference type="ARBA" id="ARBA00023136"/>
    </source>
</evidence>
<gene>
    <name evidence="9" type="ORF">J2S74_004826</name>
</gene>
<feature type="transmembrane region" description="Helical" evidence="7">
    <location>
        <begin position="292"/>
        <end position="310"/>
    </location>
</feature>
<sequence length="320" mass="35605">MPKVNNLGEAAVEIKKDPPKLQSILQKAKRVNKTPYLFLLPYMLLFLTFIIIPILMAIYLSFTNFNTIERPDFIGFLNYINLLTQDEIFMQYVLPNTVLFALIVGPGGYILAFLLAWCLAQLTKGPRTILALIFYSPSMTSGVAMAVVWTIIFSGNQAGYANSILMRLGFITEPLIFLQDTRFILLIMIVVALWSSMGVGFLAMLAGVLNVDETLYEAGAIDGIKNRFQELIYITIPSMKPQMLFGAVMAIVNTFATGMIGVQLTGSNPTPNYAGQLIVNHIEDYGFIRFEMGYAAALSVVLLLIIFVFARISKKLFSES</sequence>
<dbReference type="SUPFAM" id="SSF161098">
    <property type="entry name" value="MetI-like"/>
    <property type="match status" value="1"/>
</dbReference>
<dbReference type="EMBL" id="JAUSUG010000026">
    <property type="protein sequence ID" value="MDQ0257368.1"/>
    <property type="molecule type" value="Genomic_DNA"/>
</dbReference>
<dbReference type="PANTHER" id="PTHR43005">
    <property type="entry name" value="BLR7065 PROTEIN"/>
    <property type="match status" value="1"/>
</dbReference>
<evidence type="ECO:0000256" key="5">
    <source>
        <dbReference type="ARBA" id="ARBA00022989"/>
    </source>
</evidence>
<comment type="caution">
    <text evidence="9">The sequence shown here is derived from an EMBL/GenBank/DDBJ whole genome shotgun (WGS) entry which is preliminary data.</text>
</comment>